<comment type="caution">
    <text evidence="1">The sequence shown here is derived from an EMBL/GenBank/DDBJ whole genome shotgun (WGS) entry which is preliminary data.</text>
</comment>
<dbReference type="OrthoDB" id="6457887at2"/>
<dbReference type="EMBL" id="LXEW01000015">
    <property type="protein sequence ID" value="OAT53656.1"/>
    <property type="molecule type" value="Genomic_DNA"/>
</dbReference>
<dbReference type="PATRIC" id="fig|1354272.4.peg.933"/>
<proteinExistence type="predicted"/>
<name>A0A1B7K0I4_9GAMM</name>
<accession>A0A1B7K0I4</accession>
<gene>
    <name evidence="1" type="ORF">M998_0909</name>
</gene>
<dbReference type="Proteomes" id="UP000078224">
    <property type="component" value="Unassembled WGS sequence"/>
</dbReference>
<evidence type="ECO:0000313" key="2">
    <source>
        <dbReference type="Proteomes" id="UP000078224"/>
    </source>
</evidence>
<protein>
    <submittedName>
        <fullName evidence="1">Uncharacterized protein</fullName>
    </submittedName>
</protein>
<reference evidence="1 2" key="1">
    <citation type="submission" date="2016-04" db="EMBL/GenBank/DDBJ databases">
        <title>ATOL: Assembling a taxonomically balanced genome-scale reconstruction of the evolutionary history of the Enterobacteriaceae.</title>
        <authorList>
            <person name="Plunkett G.III."/>
            <person name="Neeno-Eckwall E.C."/>
            <person name="Glasner J.D."/>
            <person name="Perna N.T."/>
        </authorList>
    </citation>
    <scope>NUCLEOTIDE SEQUENCE [LARGE SCALE GENOMIC DNA]</scope>
    <source>
        <strain evidence="1 2">ATCC 35613</strain>
    </source>
</reference>
<dbReference type="RefSeq" id="WP_068907766.1">
    <property type="nucleotide sequence ID" value="NZ_LXEW01000015.1"/>
</dbReference>
<keyword evidence="2" id="KW-1185">Reference proteome</keyword>
<organism evidence="1 2">
    <name type="scientific">Providencia heimbachae ATCC 35613</name>
    <dbReference type="NCBI Taxonomy" id="1354272"/>
    <lineage>
        <taxon>Bacteria</taxon>
        <taxon>Pseudomonadati</taxon>
        <taxon>Pseudomonadota</taxon>
        <taxon>Gammaproteobacteria</taxon>
        <taxon>Enterobacterales</taxon>
        <taxon>Morganellaceae</taxon>
        <taxon>Providencia</taxon>
    </lineage>
</organism>
<dbReference type="AlphaFoldDB" id="A0A1B7K0I4"/>
<sequence length="86" mass="10019">MSRLYPDNYQRIQAEIADMLGNNTPLHSEERSRDRLLRVRKGMAHILCEVFPQIDDPKKQELYYWLEAINRISDAEAVDAKSEGKA</sequence>
<evidence type="ECO:0000313" key="1">
    <source>
        <dbReference type="EMBL" id="OAT53656.1"/>
    </source>
</evidence>